<dbReference type="RefSeq" id="WP_110269654.1">
    <property type="nucleotide sequence ID" value="NZ_CP029289.2"/>
</dbReference>
<name>A0A2U9ICQ2_9CREN</name>
<dbReference type="EMBL" id="CP029289">
    <property type="protein sequence ID" value="AWR93770.1"/>
    <property type="molecule type" value="Genomic_DNA"/>
</dbReference>
<keyword evidence="2" id="KW-1185">Reference proteome</keyword>
<evidence type="ECO:0000313" key="2">
    <source>
        <dbReference type="Proteomes" id="UP000248044"/>
    </source>
</evidence>
<accession>A0A2U9ICQ2</accession>
<evidence type="ECO:0000313" key="1">
    <source>
        <dbReference type="EMBL" id="AWR93770.1"/>
    </source>
</evidence>
<dbReference type="AlphaFoldDB" id="A0A2U9ICQ2"/>
<dbReference type="KEGG" id="abri:DFR85_03210"/>
<dbReference type="Proteomes" id="UP000248044">
    <property type="component" value="Chromosome"/>
</dbReference>
<protein>
    <submittedName>
        <fullName evidence="1">Uncharacterized protein</fullName>
    </submittedName>
</protein>
<gene>
    <name evidence="1" type="ORF">DFR85_03210</name>
</gene>
<proteinExistence type="predicted"/>
<organism evidence="1 2">
    <name type="scientific">Acidianus brierleyi</name>
    <dbReference type="NCBI Taxonomy" id="41673"/>
    <lineage>
        <taxon>Archaea</taxon>
        <taxon>Thermoproteota</taxon>
        <taxon>Thermoprotei</taxon>
        <taxon>Sulfolobales</taxon>
        <taxon>Sulfolobaceae</taxon>
        <taxon>Acidianus</taxon>
    </lineage>
</organism>
<dbReference type="GeneID" id="36831132"/>
<reference evidence="1 2" key="1">
    <citation type="submission" date="2018-05" db="EMBL/GenBank/DDBJ databases">
        <title>Complete Genome Sequences of Extremely Thermoacidophilic, Metal-Mobilizing Type-Strain Members of the Archaeal Family Sulfolobaceae: Acidianus brierleyi DSM-1651T, Acidianus sulfidivorans DSM-18786T, Metallosphaera hakonensis DSM-7519T, and Metallosphaera prunae DSM-10039T.</title>
        <authorList>
            <person name="Counts J.A."/>
            <person name="Kelly R.M."/>
        </authorList>
    </citation>
    <scope>NUCLEOTIDE SEQUENCE [LARGE SCALE GENOMIC DNA]</scope>
    <source>
        <strain evidence="1 2">DSM 1651</strain>
    </source>
</reference>
<sequence length="120" mass="13483">MKQNLIVALVVITLITNVILGIELYTVLHPGTHGQVITQLNGSNVSIISKTNSSYSFSFKIKFNLKIHNNGEYTIGIKPTGFKQLYIILQFKDGKTVELTLNNTQVQIYLTRAFSNKYFG</sequence>
<dbReference type="OrthoDB" id="37231at2157"/>